<evidence type="ECO:0000313" key="2">
    <source>
        <dbReference type="Proteomes" id="UP000031843"/>
    </source>
</evidence>
<dbReference type="OrthoDB" id="9791183at2"/>
<dbReference type="PROSITE" id="PS51257">
    <property type="entry name" value="PROKAR_LIPOPROTEIN"/>
    <property type="match status" value="1"/>
</dbReference>
<dbReference type="AlphaFoldDB" id="A0A0C4YCE4"/>
<dbReference type="Proteomes" id="UP000031843">
    <property type="component" value="Chromosome main"/>
</dbReference>
<gene>
    <name evidence="1" type="ORF">RR42_m0915</name>
</gene>
<evidence type="ECO:0000313" key="1">
    <source>
        <dbReference type="EMBL" id="AJG18326.1"/>
    </source>
</evidence>
<dbReference type="KEGG" id="cbw:RR42_m0915"/>
<dbReference type="RefSeq" id="WP_043344470.1">
    <property type="nucleotide sequence ID" value="NZ_CP010536.1"/>
</dbReference>
<protein>
    <submittedName>
        <fullName evidence="1">Large exoproteins involved in heme utilization or adhesion</fullName>
    </submittedName>
</protein>
<dbReference type="EMBL" id="CP010536">
    <property type="protein sequence ID" value="AJG18326.1"/>
    <property type="molecule type" value="Genomic_DNA"/>
</dbReference>
<sequence length="287" mass="29461">MKKLIGAASVALALAGCGGSGDNSDGLAIVRTPPASTPTTPTAPSTPVIPAAPDTIALGSGFYIGTSAAGERFNILVLDENVYYAFYAMAGIPDVSAGVLSGNYSSGSGALTTNNNGLDFNQEAAGYSLTAANLMAAYVPGKSIQAQVTYRNGKSTVVNATYSTDYNFIATADGMKGTYYGTSNVIDTTGITAGAVRLSIDASGNLTLDGSASGCSFTGTATPRRQGKVYNVTLQLLGPTCRYANTPMTGIAYYDPTTTHSLPTPGQIYLFAMRPDRQVGVIFTGKL</sequence>
<accession>A0A0C4YCE4</accession>
<organism evidence="1 2">
    <name type="scientific">Cupriavidus basilensis</name>
    <dbReference type="NCBI Taxonomy" id="68895"/>
    <lineage>
        <taxon>Bacteria</taxon>
        <taxon>Pseudomonadati</taxon>
        <taxon>Pseudomonadota</taxon>
        <taxon>Betaproteobacteria</taxon>
        <taxon>Burkholderiales</taxon>
        <taxon>Burkholderiaceae</taxon>
        <taxon>Cupriavidus</taxon>
    </lineage>
</organism>
<name>A0A0C4YCE4_9BURK</name>
<keyword evidence="2" id="KW-1185">Reference proteome</keyword>
<proteinExistence type="predicted"/>
<reference evidence="1 2" key="1">
    <citation type="journal article" date="2015" name="Genome Announc.">
        <title>Complete Genome Sequence of Cupriavidus basilensis 4G11, Isolated from the Oak Ridge Field Research Center Site.</title>
        <authorList>
            <person name="Ray J."/>
            <person name="Waters R.J."/>
            <person name="Skerker J.M."/>
            <person name="Kuehl J.V."/>
            <person name="Price M.N."/>
            <person name="Huang J."/>
            <person name="Chakraborty R."/>
            <person name="Arkin A.P."/>
            <person name="Deutschbauer A."/>
        </authorList>
    </citation>
    <scope>NUCLEOTIDE SEQUENCE [LARGE SCALE GENOMIC DNA]</scope>
    <source>
        <strain evidence="1">4G11</strain>
    </source>
</reference>